<name>A0A250J7V4_9BACT</name>
<dbReference type="AlphaFoldDB" id="A0A250J7V4"/>
<evidence type="ECO:0000256" key="1">
    <source>
        <dbReference type="PROSITE-ProRule" id="PRU00339"/>
    </source>
</evidence>
<proteinExistence type="predicted"/>
<feature type="repeat" description="TPR" evidence="1">
    <location>
        <begin position="84"/>
        <end position="117"/>
    </location>
</feature>
<evidence type="ECO:0000256" key="2">
    <source>
        <dbReference type="SAM" id="Phobius"/>
    </source>
</evidence>
<accession>A0A250J7V4</accession>
<reference evidence="3 4" key="1">
    <citation type="submission" date="2017-06" db="EMBL/GenBank/DDBJ databases">
        <title>Sequencing and comparative analysis of myxobacterial genomes.</title>
        <authorList>
            <person name="Rupp O."/>
            <person name="Goesmann A."/>
            <person name="Sogaard-Andersen L."/>
        </authorList>
    </citation>
    <scope>NUCLEOTIDE SEQUENCE [LARGE SCALE GENOMIC DNA]</scope>
    <source>
        <strain evidence="3 4">DSM 52655</strain>
    </source>
</reference>
<evidence type="ECO:0000313" key="4">
    <source>
        <dbReference type="Proteomes" id="UP000217257"/>
    </source>
</evidence>
<protein>
    <submittedName>
        <fullName evidence="3">Uncharacterized protein</fullName>
    </submittedName>
</protein>
<dbReference type="KEGG" id="cfus:CYFUS_005447"/>
<keyword evidence="1" id="KW-0802">TPR repeat</keyword>
<sequence>MLFREALVCLSVLGALTLPIRPARACGPLFPPYFLEDRAGTLSVLPSGAFLIEAGRLVPRPPDAFQVVESQEPEGARVGGGTEETALYEAGARAFHAGKWDEARERFQDVLALPPEQRRRFSTFAAFMLGRMAESAPEAHEHFVAVRALVREGFEDPLGLAVASLGEEARRHLGEDDAAAVRLYAEQAAHGSASGTTSLLFVARALTQEVTRLRRALHEPVVQRLLTTYAWTRGHEEIWAEDGTTSHPPALAPLLEELAAVPTLSGADRLAATAWGEGRFDLAERFAGRERTPLDAWVRAKLALRRGDRMAADQGLAEAREGFPYEEDWVGDPYRYPLRPRVRVDVERVLLALLRDDFSGAAEHALSSCSWPDLAYVAERVLSVEELQRLVATHASDPKLQCQPESTFRWDETRVPPKLSEPLHLLLARRLLREGRGAEALEHFRGTPWEEPARQYVDALDRARSAWWDVDKARALYTAARLARTPGMELLGTEGAPDWSWVEGNYELGTWVPSLERPEDAPPVHPEVVPAPLITPAERGRLDAHVPPHLTRFHYRSTAADLAEQAAALVPERSQAYAALLCHAARFTSRTEPERGQRLWWTYVRKGALSLEHPIPSFGQECPEPDFERLRDRGLSFRWENPRPRTLAAVGGFLMPMLGIVLLRRRKRSLRSPDGR</sequence>
<evidence type="ECO:0000313" key="3">
    <source>
        <dbReference type="EMBL" id="ATB39999.1"/>
    </source>
</evidence>
<dbReference type="Proteomes" id="UP000217257">
    <property type="component" value="Chromosome"/>
</dbReference>
<dbReference type="PROSITE" id="PS50005">
    <property type="entry name" value="TPR"/>
    <property type="match status" value="1"/>
</dbReference>
<dbReference type="InterPro" id="IPR019734">
    <property type="entry name" value="TPR_rpt"/>
</dbReference>
<dbReference type="EMBL" id="CP022098">
    <property type="protein sequence ID" value="ATB39999.1"/>
    <property type="molecule type" value="Genomic_DNA"/>
</dbReference>
<feature type="transmembrane region" description="Helical" evidence="2">
    <location>
        <begin position="646"/>
        <end position="663"/>
    </location>
</feature>
<gene>
    <name evidence="3" type="ORF">CYFUS_005447</name>
</gene>
<keyword evidence="2" id="KW-1133">Transmembrane helix</keyword>
<keyword evidence="2" id="KW-0472">Membrane</keyword>
<dbReference type="RefSeq" id="WP_198316100.1">
    <property type="nucleotide sequence ID" value="NZ_CP022098.1"/>
</dbReference>
<keyword evidence="2" id="KW-0812">Transmembrane</keyword>
<organism evidence="3 4">
    <name type="scientific">Cystobacter fuscus</name>
    <dbReference type="NCBI Taxonomy" id="43"/>
    <lineage>
        <taxon>Bacteria</taxon>
        <taxon>Pseudomonadati</taxon>
        <taxon>Myxococcota</taxon>
        <taxon>Myxococcia</taxon>
        <taxon>Myxococcales</taxon>
        <taxon>Cystobacterineae</taxon>
        <taxon>Archangiaceae</taxon>
        <taxon>Cystobacter</taxon>
    </lineage>
</organism>